<evidence type="ECO:0000313" key="2">
    <source>
        <dbReference type="Proteomes" id="UP000800200"/>
    </source>
</evidence>
<accession>A0A6A6DI79</accession>
<dbReference type="AlphaFoldDB" id="A0A6A6DI79"/>
<sequence length="207" mass="23818">MELDLVFILIKNYRVIALGSSAFIREVNKFIVLKYSLSPGGDVSRLEIKKELLKIIGLYPQIVGLKSLLDIRLYLERAGVLYCNIQPINLLLNKKLYLKLLDFQGKLLLKDGEVLLDDDLFEVDIKTDLFALGYTMYFIIIGHAVFPDIINGEDGWYDKVVDRFAMQQFPQDSHACSAITLKCWLRQYSSAQDVVQEIETIEKTFRD</sequence>
<dbReference type="OrthoDB" id="1668230at2759"/>
<evidence type="ECO:0008006" key="3">
    <source>
        <dbReference type="Google" id="ProtNLM"/>
    </source>
</evidence>
<dbReference type="Proteomes" id="UP000800200">
    <property type="component" value="Unassembled WGS sequence"/>
</dbReference>
<keyword evidence="2" id="KW-1185">Reference proteome</keyword>
<dbReference type="InterPro" id="IPR011009">
    <property type="entry name" value="Kinase-like_dom_sf"/>
</dbReference>
<gene>
    <name evidence="1" type="ORF">K469DRAFT_732991</name>
</gene>
<evidence type="ECO:0000313" key="1">
    <source>
        <dbReference type="EMBL" id="KAF2177296.1"/>
    </source>
</evidence>
<name>A0A6A6DI79_9PEZI</name>
<protein>
    <recommendedName>
        <fullName evidence="3">Protein kinase domain-containing protein</fullName>
    </recommendedName>
</protein>
<dbReference type="EMBL" id="ML994691">
    <property type="protein sequence ID" value="KAF2177296.1"/>
    <property type="molecule type" value="Genomic_DNA"/>
</dbReference>
<dbReference type="Gene3D" id="1.10.510.10">
    <property type="entry name" value="Transferase(Phosphotransferase) domain 1"/>
    <property type="match status" value="1"/>
</dbReference>
<proteinExistence type="predicted"/>
<reference evidence="1" key="1">
    <citation type="journal article" date="2020" name="Stud. Mycol.">
        <title>101 Dothideomycetes genomes: a test case for predicting lifestyles and emergence of pathogens.</title>
        <authorList>
            <person name="Haridas S."/>
            <person name="Albert R."/>
            <person name="Binder M."/>
            <person name="Bloem J."/>
            <person name="Labutti K."/>
            <person name="Salamov A."/>
            <person name="Andreopoulos B."/>
            <person name="Baker S."/>
            <person name="Barry K."/>
            <person name="Bills G."/>
            <person name="Bluhm B."/>
            <person name="Cannon C."/>
            <person name="Castanera R."/>
            <person name="Culley D."/>
            <person name="Daum C."/>
            <person name="Ezra D."/>
            <person name="Gonzalez J."/>
            <person name="Henrissat B."/>
            <person name="Kuo A."/>
            <person name="Liang C."/>
            <person name="Lipzen A."/>
            <person name="Lutzoni F."/>
            <person name="Magnuson J."/>
            <person name="Mondo S."/>
            <person name="Nolan M."/>
            <person name="Ohm R."/>
            <person name="Pangilinan J."/>
            <person name="Park H.-J."/>
            <person name="Ramirez L."/>
            <person name="Alfaro M."/>
            <person name="Sun H."/>
            <person name="Tritt A."/>
            <person name="Yoshinaga Y."/>
            <person name="Zwiers L.-H."/>
            <person name="Turgeon B."/>
            <person name="Goodwin S."/>
            <person name="Spatafora J."/>
            <person name="Crous P."/>
            <person name="Grigoriev I."/>
        </authorList>
    </citation>
    <scope>NUCLEOTIDE SEQUENCE</scope>
    <source>
        <strain evidence="1">CBS 207.26</strain>
    </source>
</reference>
<organism evidence="1 2">
    <name type="scientific">Zopfia rhizophila CBS 207.26</name>
    <dbReference type="NCBI Taxonomy" id="1314779"/>
    <lineage>
        <taxon>Eukaryota</taxon>
        <taxon>Fungi</taxon>
        <taxon>Dikarya</taxon>
        <taxon>Ascomycota</taxon>
        <taxon>Pezizomycotina</taxon>
        <taxon>Dothideomycetes</taxon>
        <taxon>Dothideomycetes incertae sedis</taxon>
        <taxon>Zopfiaceae</taxon>
        <taxon>Zopfia</taxon>
    </lineage>
</organism>
<dbReference type="SUPFAM" id="SSF56112">
    <property type="entry name" value="Protein kinase-like (PK-like)"/>
    <property type="match status" value="1"/>
</dbReference>